<evidence type="ECO:0000256" key="9">
    <source>
        <dbReference type="SAM" id="Phobius"/>
    </source>
</evidence>
<sequence>MTFYQELQLNSAGSKALIRITKDKKERRRHILIYNFKVYLVVAFCFAAVTLFSMIFGRENSIAGVVVLLALLVLRQADFGIHTSHGLLCIAGIFAVLMAGPRLSNMVSPAAAFFINVICILILMTLGCHNVIMSNHSTFVLSYLILQGYDVSGHSWIMRTAGLSVGMLLCMAVFFKNQKHRPHKREFKDLFHEFDLRSVRNRWYIKLTLCVSTALLIASLLDIPRAMWIGIACMSVCLPFQEDMAKRAKARWVCNILGSLIFLVIYTLLPKELHPMIGLLGGIGVGYSAGYPWQTIFNTFGALSIASGLFGAVGAVFLRIGTNMAASLYTVLMSRLIDRTSDRILCRE</sequence>
<feature type="transmembrane region" description="Helical" evidence="9">
    <location>
        <begin position="111"/>
        <end position="132"/>
    </location>
</feature>
<evidence type="ECO:0000256" key="8">
    <source>
        <dbReference type="ARBA" id="ARBA00023136"/>
    </source>
</evidence>
<keyword evidence="2" id="KW-1003">Cell membrane</keyword>
<keyword evidence="7 9" id="KW-1133">Transmembrane helix</keyword>
<dbReference type="InterPro" id="IPR006741">
    <property type="entry name" value="AgrB"/>
</dbReference>
<comment type="subcellular location">
    <subcellularLocation>
        <location evidence="1">Membrane</location>
        <topology evidence="1">Multi-pass membrane protein</topology>
    </subcellularLocation>
</comment>
<accession>A0ABQ0ATR8</accession>
<dbReference type="RefSeq" id="WP_176255055.1">
    <property type="nucleotide sequence ID" value="NZ_BAABXL010000001.1"/>
</dbReference>
<evidence type="ECO:0000256" key="4">
    <source>
        <dbReference type="ARBA" id="ARBA00022670"/>
    </source>
</evidence>
<evidence type="ECO:0000256" key="7">
    <source>
        <dbReference type="ARBA" id="ARBA00022989"/>
    </source>
</evidence>
<keyword evidence="12" id="KW-1185">Reference proteome</keyword>
<organism evidence="11 12">
    <name type="scientific">Enterocloster alcoholdehydrogenati</name>
    <dbReference type="NCBI Taxonomy" id="2547410"/>
    <lineage>
        <taxon>Bacteria</taxon>
        <taxon>Bacillati</taxon>
        <taxon>Bacillota</taxon>
        <taxon>Clostridia</taxon>
        <taxon>Lachnospirales</taxon>
        <taxon>Lachnospiraceae</taxon>
        <taxon>Enterocloster</taxon>
    </lineage>
</organism>
<evidence type="ECO:0000256" key="2">
    <source>
        <dbReference type="ARBA" id="ARBA00022475"/>
    </source>
</evidence>
<evidence type="ECO:0000313" key="11">
    <source>
        <dbReference type="EMBL" id="GAA6267426.1"/>
    </source>
</evidence>
<gene>
    <name evidence="11" type="ORF">F130042H8_04860</name>
</gene>
<keyword evidence="3" id="KW-0673">Quorum sensing</keyword>
<feature type="transmembrane region" description="Helical" evidence="9">
    <location>
        <begin position="252"/>
        <end position="269"/>
    </location>
</feature>
<feature type="domain" description="Integral membrane bound transporter" evidence="10">
    <location>
        <begin position="214"/>
        <end position="332"/>
    </location>
</feature>
<dbReference type="Proteomes" id="UP001600894">
    <property type="component" value="Unassembled WGS sequence"/>
</dbReference>
<evidence type="ECO:0000313" key="12">
    <source>
        <dbReference type="Proteomes" id="UP001600894"/>
    </source>
</evidence>
<keyword evidence="8 9" id="KW-0472">Membrane</keyword>
<proteinExistence type="predicted"/>
<keyword evidence="6" id="KW-0378">Hydrolase</keyword>
<evidence type="ECO:0000256" key="3">
    <source>
        <dbReference type="ARBA" id="ARBA00022654"/>
    </source>
</evidence>
<comment type="caution">
    <text evidence="11">The sequence shown here is derived from an EMBL/GenBank/DDBJ whole genome shotgun (WGS) entry which is preliminary data.</text>
</comment>
<keyword evidence="5 9" id="KW-0812">Transmembrane</keyword>
<feature type="transmembrane region" description="Helical" evidence="9">
    <location>
        <begin position="156"/>
        <end position="175"/>
    </location>
</feature>
<evidence type="ECO:0000256" key="5">
    <source>
        <dbReference type="ARBA" id="ARBA00022692"/>
    </source>
</evidence>
<evidence type="ECO:0000256" key="6">
    <source>
        <dbReference type="ARBA" id="ARBA00022801"/>
    </source>
</evidence>
<reference evidence="11 12" key="1">
    <citation type="submission" date="2024-04" db="EMBL/GenBank/DDBJ databases">
        <title>Defined microbial consortia suppress multidrug-resistant proinflammatory Enterobacteriaceae via ecological control.</title>
        <authorList>
            <person name="Furuichi M."/>
            <person name="Kawaguchi T."/>
            <person name="Pust M."/>
            <person name="Yasuma K."/>
            <person name="Plichta D."/>
            <person name="Hasegawa N."/>
            <person name="Ohya T."/>
            <person name="Bhattarai S."/>
            <person name="Sasajima S."/>
            <person name="Aoto Y."/>
            <person name="Tuganbaev T."/>
            <person name="Yaginuma M."/>
            <person name="Ueda M."/>
            <person name="Okahashi N."/>
            <person name="Amafuji K."/>
            <person name="Kiridooshi Y."/>
            <person name="Sugita K."/>
            <person name="Strazar M."/>
            <person name="Skelly A."/>
            <person name="Suda W."/>
            <person name="Hattori M."/>
            <person name="Nakamoto N."/>
            <person name="Caballero S."/>
            <person name="Norman J."/>
            <person name="Olle B."/>
            <person name="Tanoue T."/>
            <person name="Arita M."/>
            <person name="Bucci V."/>
            <person name="Atarashi K."/>
            <person name="Xavier R."/>
            <person name="Honda K."/>
        </authorList>
    </citation>
    <scope>NUCLEOTIDE SEQUENCE [LARGE SCALE GENOMIC DNA]</scope>
    <source>
        <strain evidence="12">f13</strain>
    </source>
</reference>
<feature type="transmembrane region" description="Helical" evidence="9">
    <location>
        <begin position="32"/>
        <end position="56"/>
    </location>
</feature>
<dbReference type="Pfam" id="PF04647">
    <property type="entry name" value="AgrB"/>
    <property type="match status" value="1"/>
</dbReference>
<dbReference type="Pfam" id="PF13515">
    <property type="entry name" value="FUSC_2"/>
    <property type="match status" value="1"/>
</dbReference>
<evidence type="ECO:0000259" key="10">
    <source>
        <dbReference type="Pfam" id="PF13515"/>
    </source>
</evidence>
<name>A0ABQ0ATR8_9FIRM</name>
<evidence type="ECO:0000256" key="1">
    <source>
        <dbReference type="ARBA" id="ARBA00004141"/>
    </source>
</evidence>
<dbReference type="InterPro" id="IPR049453">
    <property type="entry name" value="Memb_transporter_dom"/>
</dbReference>
<protein>
    <recommendedName>
        <fullName evidence="10">Integral membrane bound transporter domain-containing protein</fullName>
    </recommendedName>
</protein>
<feature type="transmembrane region" description="Helical" evidence="9">
    <location>
        <begin position="296"/>
        <end position="318"/>
    </location>
</feature>
<keyword evidence="4" id="KW-0645">Protease</keyword>
<dbReference type="EMBL" id="BAABXL010000001">
    <property type="protein sequence ID" value="GAA6267426.1"/>
    <property type="molecule type" value="Genomic_DNA"/>
</dbReference>
<feature type="transmembrane region" description="Helical" evidence="9">
    <location>
        <begin position="79"/>
        <end position="99"/>
    </location>
</feature>